<accession>A0A5C4LQV0</accession>
<dbReference type="AlphaFoldDB" id="A0A5C4LQV0"/>
<organism evidence="1 2">
    <name type="scientific">Amycolatopsis alkalitolerans</name>
    <dbReference type="NCBI Taxonomy" id="2547244"/>
    <lineage>
        <taxon>Bacteria</taxon>
        <taxon>Bacillati</taxon>
        <taxon>Actinomycetota</taxon>
        <taxon>Actinomycetes</taxon>
        <taxon>Pseudonocardiales</taxon>
        <taxon>Pseudonocardiaceae</taxon>
        <taxon>Amycolatopsis</taxon>
    </lineage>
</organism>
<comment type="caution">
    <text evidence="1">The sequence shown here is derived from an EMBL/GenBank/DDBJ whole genome shotgun (WGS) entry which is preliminary data.</text>
</comment>
<dbReference type="Proteomes" id="UP000305546">
    <property type="component" value="Unassembled WGS sequence"/>
</dbReference>
<sequence>MPRILGLRRRWAAIVGALALAGAAALVGNWQSFGADTISESISSVKASDGSVFSVTNHLVNTDLSSLGMRSSSGSLDTSGKPHKWMVVWAGDMNAADNTSLTDITNPLHVVKTDGSMTPGPDFLAVVDAEPSSPTYGKIVNTATIAPLVENEPHHMQYIWHAGNTIYAGGLYSAATYMFDVSKLPALTMSGVSIPADTPCGSVPDAFAVLPDGTAYGTYMGGPVLPGPCRYTDGQVRVGNGFGGTPGEVVHFAPNGKVLSESPATPPTAEDPSRCANIPALPNATCANVHGIQVRQDLHRMVTSDFAEPRDIILDPVKAPDPNLYRPTVRFWDTSNENDPKMIASTVLPNGPRGKTPGTDPLAQENRAGMEPALTNLPQNKGAFAETFCGGALFYTPDITAANPAWREVFDDATAARKINPKADPNVGCDGGSWVAVSPDDHTLYHAVIGRNASGTDPGMTKMVYSLDISKLIASGANPQCNITTVPESYNGGSQADCPTVASVLPVNDPTTGGPHFGSFDNWVKGPDGRYQETTNYPHMAFTNYFVARYGMDGDHMVCQTNVNDGKLSLDTTFRDENTGQPCVSFNRTNWPHGAYGPAKPHLALYVINNG</sequence>
<dbReference type="EMBL" id="VDFW01000039">
    <property type="protein sequence ID" value="TNC20909.1"/>
    <property type="molecule type" value="Genomic_DNA"/>
</dbReference>
<proteinExistence type="predicted"/>
<evidence type="ECO:0000313" key="1">
    <source>
        <dbReference type="EMBL" id="TNC20909.1"/>
    </source>
</evidence>
<gene>
    <name evidence="1" type="ORF">FG385_29960</name>
</gene>
<dbReference type="OrthoDB" id="4269031at2"/>
<dbReference type="RefSeq" id="WP_139100159.1">
    <property type="nucleotide sequence ID" value="NZ_VDFW01000039.1"/>
</dbReference>
<protein>
    <submittedName>
        <fullName evidence="1">Uncharacterized protein</fullName>
    </submittedName>
</protein>
<reference evidence="1 2" key="1">
    <citation type="submission" date="2019-06" db="EMBL/GenBank/DDBJ databases">
        <title>Amycolatopsis alkalitolerans sp. nov., isolated from Gastrodia elata Blume.</title>
        <authorList>
            <person name="Narsing Rao M.P."/>
            <person name="Li W.J."/>
        </authorList>
    </citation>
    <scope>NUCLEOTIDE SEQUENCE [LARGE SCALE GENOMIC DNA]</scope>
    <source>
        <strain evidence="1 2">SYSUP0005</strain>
    </source>
</reference>
<evidence type="ECO:0000313" key="2">
    <source>
        <dbReference type="Proteomes" id="UP000305546"/>
    </source>
</evidence>
<keyword evidence="2" id="KW-1185">Reference proteome</keyword>
<name>A0A5C4LQV0_9PSEU</name>